<comment type="caution">
    <text evidence="4">The sequence shown here is derived from an EMBL/GenBank/DDBJ whole genome shotgun (WGS) entry which is preliminary data.</text>
</comment>
<proteinExistence type="inferred from homology"/>
<dbReference type="CDD" id="cd05232">
    <property type="entry name" value="UDP_G4E_4_SDR_e"/>
    <property type="match status" value="1"/>
</dbReference>
<reference evidence="4 5" key="1">
    <citation type="submission" date="2017-10" db="EMBL/GenBank/DDBJ databases">
        <title>Novel microbial diversity and functional potential in the marine mammal oral microbiome.</title>
        <authorList>
            <person name="Dudek N.K."/>
            <person name="Sun C.L."/>
            <person name="Burstein D."/>
            <person name="Kantor R.S."/>
            <person name="Aliaga Goltsman D.S."/>
            <person name="Bik E.M."/>
            <person name="Thomas B.C."/>
            <person name="Banfield J.F."/>
            <person name="Relman D.A."/>
        </authorList>
    </citation>
    <scope>NUCLEOTIDE SEQUENCE [LARGE SCALE GENOMIC DNA]</scope>
    <source>
        <strain evidence="4">DOLJORAL78_47_21</strain>
    </source>
</reference>
<organism evidence="4 5">
    <name type="scientific">Neptuniibacter caesariensis</name>
    <dbReference type="NCBI Taxonomy" id="207954"/>
    <lineage>
        <taxon>Bacteria</taxon>
        <taxon>Pseudomonadati</taxon>
        <taxon>Pseudomonadota</taxon>
        <taxon>Gammaproteobacteria</taxon>
        <taxon>Oceanospirillales</taxon>
        <taxon>Oceanospirillaceae</taxon>
        <taxon>Neptuniibacter</taxon>
    </lineage>
</organism>
<dbReference type="PANTHER" id="PTHR43000">
    <property type="entry name" value="DTDP-D-GLUCOSE 4,6-DEHYDRATASE-RELATED"/>
    <property type="match status" value="1"/>
</dbReference>
<comment type="similarity">
    <text evidence="2">Belongs to the NAD(P)-dependent epimerase/dehydratase family.</text>
</comment>
<accession>A0A2G6JN71</accession>
<dbReference type="AlphaFoldDB" id="A0A2G6JN71"/>
<name>A0A2G6JN71_NEPCE</name>
<dbReference type="InterPro" id="IPR036291">
    <property type="entry name" value="NAD(P)-bd_dom_sf"/>
</dbReference>
<dbReference type="SUPFAM" id="SSF51735">
    <property type="entry name" value="NAD(P)-binding Rossmann-fold domains"/>
    <property type="match status" value="1"/>
</dbReference>
<evidence type="ECO:0000313" key="4">
    <source>
        <dbReference type="EMBL" id="PIE24855.1"/>
    </source>
</evidence>
<dbReference type="Pfam" id="PF01370">
    <property type="entry name" value="Epimerase"/>
    <property type="match status" value="1"/>
</dbReference>
<comment type="pathway">
    <text evidence="1">Bacterial outer membrane biogenesis; LPS O-antigen biosynthesis.</text>
</comment>
<dbReference type="InterPro" id="IPR001509">
    <property type="entry name" value="Epimerase_deHydtase"/>
</dbReference>
<dbReference type="Proteomes" id="UP000243469">
    <property type="component" value="Unassembled WGS sequence"/>
</dbReference>
<evidence type="ECO:0000259" key="3">
    <source>
        <dbReference type="Pfam" id="PF01370"/>
    </source>
</evidence>
<evidence type="ECO:0000256" key="1">
    <source>
        <dbReference type="ARBA" id="ARBA00005125"/>
    </source>
</evidence>
<evidence type="ECO:0000313" key="5">
    <source>
        <dbReference type="Proteomes" id="UP000243469"/>
    </source>
</evidence>
<protein>
    <recommendedName>
        <fullName evidence="3">NAD-dependent epimerase/dehydratase domain-containing protein</fullName>
    </recommendedName>
</protein>
<gene>
    <name evidence="4" type="ORF">CSA60_02560</name>
</gene>
<dbReference type="Gene3D" id="3.40.50.720">
    <property type="entry name" value="NAD(P)-binding Rossmann-like Domain"/>
    <property type="match status" value="1"/>
</dbReference>
<evidence type="ECO:0000256" key="2">
    <source>
        <dbReference type="ARBA" id="ARBA00007637"/>
    </source>
</evidence>
<dbReference type="EMBL" id="PDSH01000015">
    <property type="protein sequence ID" value="PIE24855.1"/>
    <property type="molecule type" value="Genomic_DNA"/>
</dbReference>
<feature type="domain" description="NAD-dependent epimerase/dehydratase" evidence="3">
    <location>
        <begin position="5"/>
        <end position="227"/>
    </location>
</feature>
<sequence length="318" mass="34513">MLGKILLTGSTGFLGSAITKRLKESNYQLRPAVRSLANNVPENAQVIGDINGETDYTNALTDVSVVIHAAARAHVMNDEVTDPLAEYRNVNVAGSENLARQAAAAGVKRFIFISSVKVSGESTRGVAAYDESMPPAPEDAYGQSKFEAEEVLKQVAADTDMELIIIRPPLVYGPGVKANFYNLLKLCAAPLPLPFGAVNNSRSMIYIDNLVDFIVRCIDHPNAANETFLVSDGQDVSLRSLITMIRKTMNKPAWLLPVPVSLLKWVGKLTGKTAVVERLVGDLQIDSSKAQRLLGWAAPYTVEQGIAETVADFKNRKK</sequence>